<organism evidence="1 2">
    <name type="scientific">Hoeflea algicola</name>
    <dbReference type="NCBI Taxonomy" id="2983763"/>
    <lineage>
        <taxon>Bacteria</taxon>
        <taxon>Pseudomonadati</taxon>
        <taxon>Pseudomonadota</taxon>
        <taxon>Alphaproteobacteria</taxon>
        <taxon>Hyphomicrobiales</taxon>
        <taxon>Rhizobiaceae</taxon>
        <taxon>Hoeflea</taxon>
    </lineage>
</organism>
<dbReference type="RefSeq" id="WP_267653869.1">
    <property type="nucleotide sequence ID" value="NZ_JAOVZR010000001.1"/>
</dbReference>
<sequence length="50" mass="5932">MAKWEDALTDAERQELAEMRALHAKSGDVLRRLVKRLKTRAEQRLRREAK</sequence>
<comment type="caution">
    <text evidence="1">The sequence shown here is derived from an EMBL/GenBank/DDBJ whole genome shotgun (WGS) entry which is preliminary data.</text>
</comment>
<protein>
    <recommendedName>
        <fullName evidence="3">50S ribosomal protein L29</fullName>
    </recommendedName>
</protein>
<dbReference type="EMBL" id="JAOVZR010000001">
    <property type="protein sequence ID" value="MCY0148298.1"/>
    <property type="molecule type" value="Genomic_DNA"/>
</dbReference>
<name>A0ABT3Z959_9HYPH</name>
<gene>
    <name evidence="1" type="ORF">OEG84_11400</name>
</gene>
<accession>A0ABT3Z959</accession>
<evidence type="ECO:0008006" key="3">
    <source>
        <dbReference type="Google" id="ProtNLM"/>
    </source>
</evidence>
<keyword evidence="2" id="KW-1185">Reference proteome</keyword>
<evidence type="ECO:0000313" key="1">
    <source>
        <dbReference type="EMBL" id="MCY0148298.1"/>
    </source>
</evidence>
<evidence type="ECO:0000313" key="2">
    <source>
        <dbReference type="Proteomes" id="UP001073227"/>
    </source>
</evidence>
<reference evidence="1" key="1">
    <citation type="submission" date="2022-10" db="EMBL/GenBank/DDBJ databases">
        <title>Hoeflea sp. G2-23, isolated from marine algae.</title>
        <authorList>
            <person name="Kristyanto S."/>
            <person name="Kim J.M."/>
            <person name="Jeon C.O."/>
        </authorList>
    </citation>
    <scope>NUCLEOTIDE SEQUENCE</scope>
    <source>
        <strain evidence="1">G2-23</strain>
    </source>
</reference>
<dbReference type="Proteomes" id="UP001073227">
    <property type="component" value="Unassembled WGS sequence"/>
</dbReference>
<proteinExistence type="predicted"/>